<gene>
    <name evidence="1" type="ORF">p721_00089</name>
    <name evidence="2" type="ORF">pB20_00089</name>
</gene>
<evidence type="ECO:0000313" key="2">
    <source>
        <dbReference type="EMBL" id="QJS06849.1"/>
    </source>
</evidence>
<dbReference type="AlphaFoldDB" id="A0A6M4P8V1"/>
<geneLocation type="plasmid" evidence="2">
    <name>pB20</name>
</geneLocation>
<dbReference type="RefSeq" id="WP_230467036.1">
    <property type="nucleotide sequence ID" value="NZ_MK125034.1"/>
</dbReference>
<geneLocation type="plasmid" evidence="1">
    <name>p7.2.1</name>
</geneLocation>
<name>A0A6M4P8V1_ECOLX</name>
<sequence>MIIEQITPCSELGMTDTAFSKSLQKEVDPEQYLALKNLDDSSVHAIARDDIICPICKVGGGSFVRATRNGGYHKKAHFRFTGEDGQGHHPSCDFYGDRLTSEVKQHLVSFTKDRTKYSQVIRKLVCAGIQEGIFTQEKMWQMREWFFNKRKDSTFEIWLESEHLDWLYYISGLRDAYLAWTTPDILPFAPIQVTVPGFSWKRAIDKEVLRVHIKTLQQLREISVSHRDIAVILEHINNNRDRTILDPSHLEDEISKTYKLTSFVMGNYIEFQTKTVSDRAYGEAKFLAFAALLLFVSDWDLNIAIGKFSKIARVKEVDDMLAGNFIGLNPYFRYDLANAVKRLQDNWPIEYQELEHWNVEKSMRDAYEKWRATEPEFAPPLLPDLYIAKHEKEVAQDEQVRQWIKNGDV</sequence>
<proteinExistence type="predicted"/>
<evidence type="ECO:0000313" key="1">
    <source>
        <dbReference type="EMBL" id="QJS06724.1"/>
    </source>
</evidence>
<dbReference type="EMBL" id="MK125035">
    <property type="protein sequence ID" value="QJS06849.1"/>
    <property type="molecule type" value="Genomic_DNA"/>
</dbReference>
<protein>
    <submittedName>
        <fullName evidence="1">Uncharacterized protein</fullName>
    </submittedName>
</protein>
<keyword evidence="1" id="KW-0614">Plasmid</keyword>
<reference evidence="1" key="1">
    <citation type="submission" date="2018-11" db="EMBL/GenBank/DDBJ databases">
        <title>Lineage-restricted CTX-M-encoding plasmids circulating in Escherichia coli Sequence Type 131.</title>
        <authorList>
            <person name="Navon-Venezia S."/>
            <person name="Kondratyeva K."/>
        </authorList>
    </citation>
    <scope>NUCLEOTIDE SEQUENCE</scope>
    <source>
        <strain evidence="1">ST131</strain>
        <plasmid evidence="1">p7.2.1</plasmid>
        <plasmid evidence="2">pB20</plasmid>
    </source>
</reference>
<organism evidence="1">
    <name type="scientific">Escherichia coli O25b:H4-ST131</name>
    <dbReference type="NCBI Taxonomy" id="941322"/>
    <lineage>
        <taxon>Bacteria</taxon>
        <taxon>Pseudomonadati</taxon>
        <taxon>Pseudomonadota</taxon>
        <taxon>Gammaproteobacteria</taxon>
        <taxon>Enterobacterales</taxon>
        <taxon>Enterobacteriaceae</taxon>
        <taxon>Escherichia</taxon>
    </lineage>
</organism>
<accession>A0A6M4P8V1</accession>
<dbReference type="EMBL" id="MK125034">
    <property type="protein sequence ID" value="QJS06724.1"/>
    <property type="molecule type" value="Genomic_DNA"/>
</dbReference>